<keyword evidence="2" id="KW-1185">Reference proteome</keyword>
<feature type="non-terminal residue" evidence="1">
    <location>
        <position position="155"/>
    </location>
</feature>
<accession>A0A7J6QW37</accession>
<organism evidence="1 2">
    <name type="scientific">Perkinsus olseni</name>
    <name type="common">Perkinsus atlanticus</name>
    <dbReference type="NCBI Taxonomy" id="32597"/>
    <lineage>
        <taxon>Eukaryota</taxon>
        <taxon>Sar</taxon>
        <taxon>Alveolata</taxon>
        <taxon>Perkinsozoa</taxon>
        <taxon>Perkinsea</taxon>
        <taxon>Perkinsida</taxon>
        <taxon>Perkinsidae</taxon>
        <taxon>Perkinsus</taxon>
    </lineage>
</organism>
<evidence type="ECO:0000313" key="2">
    <source>
        <dbReference type="Proteomes" id="UP000553632"/>
    </source>
</evidence>
<dbReference type="Pfam" id="PF05380">
    <property type="entry name" value="Peptidase_A17"/>
    <property type="match status" value="1"/>
</dbReference>
<proteinExistence type="predicted"/>
<reference evidence="1 2" key="1">
    <citation type="submission" date="2020-04" db="EMBL/GenBank/DDBJ databases">
        <title>Perkinsus olseni comparative genomics.</title>
        <authorList>
            <person name="Bogema D.R."/>
        </authorList>
    </citation>
    <scope>NUCLEOTIDE SEQUENCE [LARGE SCALE GENOMIC DNA]</scope>
    <source>
        <strain evidence="1 2">ATCC PRA-207</strain>
    </source>
</reference>
<dbReference type="OMA" id="HNDEANR"/>
<dbReference type="AlphaFoldDB" id="A0A7J6QW37"/>
<name>A0A7J6QW37_PEROL</name>
<sequence>PEAVNYIRNGPKIPTSLQLRKFIDDLYTGGTDKVGITTAHTFATFVMTGHGLAVDPLKSFSSWPTTEEDHNDEANRSTLGYKFNPKTDEFFVVYSGKLESTLKTTKRQCCAALASLYDPLGLLVELDIEGRKIWRAICEVCKDWKALVPPRLVNK</sequence>
<evidence type="ECO:0000313" key="1">
    <source>
        <dbReference type="EMBL" id="KAF4712332.1"/>
    </source>
</evidence>
<dbReference type="InterPro" id="IPR008042">
    <property type="entry name" value="Retrotrans_Pao"/>
</dbReference>
<feature type="non-terminal residue" evidence="1">
    <location>
        <position position="1"/>
    </location>
</feature>
<dbReference type="Proteomes" id="UP000553632">
    <property type="component" value="Unassembled WGS sequence"/>
</dbReference>
<comment type="caution">
    <text evidence="1">The sequence shown here is derived from an EMBL/GenBank/DDBJ whole genome shotgun (WGS) entry which is preliminary data.</text>
</comment>
<dbReference type="EMBL" id="JABANO010030168">
    <property type="protein sequence ID" value="KAF4712332.1"/>
    <property type="molecule type" value="Genomic_DNA"/>
</dbReference>
<protein>
    <submittedName>
        <fullName evidence="1">Uncharacterized protein</fullName>
    </submittedName>
</protein>
<gene>
    <name evidence="1" type="ORF">FOZ63_025024</name>
</gene>